<name>A0A0U9HDR2_9FIRM</name>
<dbReference type="Proteomes" id="UP000062160">
    <property type="component" value="Unassembled WGS sequence"/>
</dbReference>
<keyword evidence="1" id="KW-0732">Signal</keyword>
<dbReference type="SMART" id="SM01359">
    <property type="entry name" value="A2M_N_2"/>
    <property type="match status" value="1"/>
</dbReference>
<evidence type="ECO:0000256" key="1">
    <source>
        <dbReference type="ARBA" id="ARBA00022729"/>
    </source>
</evidence>
<dbReference type="Pfam" id="PF07703">
    <property type="entry name" value="A2M_BRD"/>
    <property type="match status" value="1"/>
</dbReference>
<evidence type="ECO:0000256" key="2">
    <source>
        <dbReference type="SAM" id="MobiDB-lite"/>
    </source>
</evidence>
<dbReference type="InterPro" id="IPR041246">
    <property type="entry name" value="Bact_MG10"/>
</dbReference>
<organism evidence="6">
    <name type="scientific">Tepidanaerobacter syntrophicus</name>
    <dbReference type="NCBI Taxonomy" id="224999"/>
    <lineage>
        <taxon>Bacteria</taxon>
        <taxon>Bacillati</taxon>
        <taxon>Bacillota</taxon>
        <taxon>Clostridia</taxon>
        <taxon>Thermosediminibacterales</taxon>
        <taxon>Tepidanaerobacteraceae</taxon>
        <taxon>Tepidanaerobacter</taxon>
    </lineage>
</organism>
<dbReference type="Pfam" id="PF17973">
    <property type="entry name" value="bMG10"/>
    <property type="match status" value="1"/>
</dbReference>
<dbReference type="RefSeq" id="WP_059032252.1">
    <property type="nucleotide sequence ID" value="NZ_DF977000.1"/>
</dbReference>
<dbReference type="Gene3D" id="2.60.40.3710">
    <property type="match status" value="1"/>
</dbReference>
<evidence type="ECO:0000313" key="7">
    <source>
        <dbReference type="Proteomes" id="UP000062160"/>
    </source>
</evidence>
<feature type="compositionally biased region" description="Gly residues" evidence="2">
    <location>
        <begin position="978"/>
        <end position="988"/>
    </location>
</feature>
<keyword evidence="3" id="KW-0472">Membrane</keyword>
<evidence type="ECO:0000313" key="6">
    <source>
        <dbReference type="EMBL" id="GAQ24953.1"/>
    </source>
</evidence>
<dbReference type="STRING" id="224999.GCA_001485475_00962"/>
<feature type="domain" description="Alpha-2-macroglobulin bait region" evidence="4">
    <location>
        <begin position="809"/>
        <end position="944"/>
    </location>
</feature>
<dbReference type="InterPro" id="IPR032812">
    <property type="entry name" value="SbsA_Ig"/>
</dbReference>
<feature type="domain" description="Alpha-2-macroglobulin" evidence="5">
    <location>
        <begin position="998"/>
        <end position="1090"/>
    </location>
</feature>
<accession>A0A0U9HDR2</accession>
<dbReference type="PANTHER" id="PTHR40094">
    <property type="entry name" value="ALPHA-2-MACROGLOBULIN HOMOLOG"/>
    <property type="match status" value="1"/>
</dbReference>
<feature type="transmembrane region" description="Helical" evidence="3">
    <location>
        <begin position="7"/>
        <end position="26"/>
    </location>
</feature>
<dbReference type="Gene3D" id="2.60.40.1930">
    <property type="match status" value="1"/>
</dbReference>
<evidence type="ECO:0000259" key="5">
    <source>
        <dbReference type="SMART" id="SM01360"/>
    </source>
</evidence>
<dbReference type="Pfam" id="PF13205">
    <property type="entry name" value="Big_5"/>
    <property type="match status" value="1"/>
</dbReference>
<dbReference type="GO" id="GO:0004866">
    <property type="term" value="F:endopeptidase inhibitor activity"/>
    <property type="evidence" value="ECO:0007669"/>
    <property type="project" value="InterPro"/>
</dbReference>
<feature type="region of interest" description="Disordered" evidence="2">
    <location>
        <begin position="971"/>
        <end position="992"/>
    </location>
</feature>
<dbReference type="InterPro" id="IPR051802">
    <property type="entry name" value="YfhM-like"/>
</dbReference>
<evidence type="ECO:0000256" key="3">
    <source>
        <dbReference type="SAM" id="Phobius"/>
    </source>
</evidence>
<dbReference type="InterPro" id="IPR011625">
    <property type="entry name" value="A2M_N_BRD"/>
</dbReference>
<dbReference type="Pfam" id="PF00207">
    <property type="entry name" value="A2M"/>
    <property type="match status" value="1"/>
</dbReference>
<dbReference type="PANTHER" id="PTHR40094:SF1">
    <property type="entry name" value="UBIQUITIN DOMAIN-CONTAINING PROTEIN"/>
    <property type="match status" value="1"/>
</dbReference>
<dbReference type="InterPro" id="IPR001599">
    <property type="entry name" value="Macroglobln_a2"/>
</dbReference>
<evidence type="ECO:0008006" key="8">
    <source>
        <dbReference type="Google" id="ProtNLM"/>
    </source>
</evidence>
<protein>
    <recommendedName>
        <fullName evidence="8">Alpha-2-macroglobulin</fullName>
    </recommendedName>
</protein>
<sequence>MKKSKHYAAIFVALIIFLVLGLSLYINMRPSNIALASEITMKPTDEDSAGAAIDTKFVLSANSALDPKFIRENLSVDPALDFTVSRDSKDNKKVIISPTQPLEPQKIYKFILSSGDTSTPFMWAFQTKGDFKVISTLPANQATGVPQNTGIEITFSHVNFENLPKFFSITPAVEGSFEIHKKTAVFVPKGLEPETLYTVTIKKGLPLSGSSQTLKEDYTFQFETLEKSQDDQRTELTFFRPVSEFSSSENPVFQFGYYGLNKNSLPKSIDFTVYKYKTADDYINALSKRQEIPFWAYLSRQNYREDISGLESAAKFSLPVRNFDDTTFVEFPDVMPPGYYIAQAVTKEGKTYQVWFEVTDLAVYAAVDKDQTLVWVNDLTSGKPVSKANVRIWQQKASSTTDDTGLAKISGLDSSFTQVYPIVSKDGKEAVAAIYPGYRFYFDQDLDDSAKSYWKYLYLDRPLYKPDSTVNFWGLVKPRESGAKPINDITVSLISSQVENAIPIETKNISLDGFSYTGSFKLPNLIPGYYFLEVKHGSNVLSSKGFEVATYDKPAYQLEISSSKKAVYVGDKVDFEVKAAFFEGTPVPNTSLEYYIHDYSRGNVVTNNEGSATISFSPEFKQEYGFLQYAILFLTAKLPEAGDISAEAPLFVLNNDIKISATGDIKNRIGKIQVSVDRLTVDKVNSGTSDPWDENSYISGPAANHPLKVRVFREVWEKYESGTYYDFINKKVQPRYEYEYSKVLESEIETTTGKDGKALLDIPVKSENSYIIEITAVDFRGNPAVCEYGISGSGKPKYYGYTWYYMDGKDSYKVNENVELSMKQNEAPLSSRPKGFLFITLRDGIKESYVKDDPKFQSVFKEEFIPNFWVKGVYFDGRYYHEASDFLVRYDSKEKELDIGIETDKSEYKPGDTVNAVIEVKDKNGKPIKALVNVNLVDEALYALRQEYTDILYSIYSDFYDSGIRMTGYTHESPDGSMGSGAEGGGEGGSERRDFKDAVLFKTVGTDKNGKAKFSFSVPDNLTSWRLTCQAVTEDIFAGTKTAPIVVKLPFFVTAVTNDTYLTGDKPVIPIRAFGTKIKSGMPVSYEITLKGLNSAISRKLSGSAFTSTGFSLPALEKGNYELAIAAKTSGDLADKLILNFNVLDSLLTKQQVDFWLMSEDLKISGAENTLTTLTFSDYERSQYLNMLFKLRWVDGSRIDQQLAAIKAQKLLNEYFNDLDLGIAAGSKEDINLLKYQTEKGGIALLPYSSADLELSTKLAALCGNEFDKAALANYFYKIAEDPTESRERSMIALCGLSALNEPVLTELKIFSSQKDLTAKEQLYLSLAFLEIGDKPSASTCIKEVLTKYGENLQTQMRIKYGTDQDDILEATSLASAICAGLNMPEQNKLEAYVAENLPKDELFYIEELMFLENALPNLPKNQASFEYVLEGKTEKVTLEPGKTFSLLVAPEKLAGLKFKNIRGKVGITAVYPKSFDASAASSLDGVKISRSYQSSEGKAKTSFKAGDLIKVSISYEFGKTAPDGPYLLTDLLPAGLKMVEMPFYRGAGDKYTQYPILIDGQKVMFVVYEKKNWTLNYYARIVNPGEFKAEPAIIQHMTSGIVYRASSEDRMSIK</sequence>
<evidence type="ECO:0000259" key="4">
    <source>
        <dbReference type="SMART" id="SM01359"/>
    </source>
</evidence>
<keyword evidence="3" id="KW-0812">Transmembrane</keyword>
<reference evidence="6" key="1">
    <citation type="journal article" date="2016" name="Genome Announc.">
        <title>Draft Genome Sequence of the Syntrophic Lactate-Degrading Bacterium Tepidanaerobacter syntrophicus JLT.</title>
        <authorList>
            <person name="Matsuura N."/>
            <person name="Ohashi A."/>
            <person name="Tourlousse D.M."/>
            <person name="Sekiguchi Y."/>
        </authorList>
    </citation>
    <scope>NUCLEOTIDE SEQUENCE [LARGE SCALE GENOMIC DNA]</scope>
    <source>
        <strain evidence="6">JL</strain>
    </source>
</reference>
<dbReference type="SMART" id="SM01360">
    <property type="entry name" value="A2M"/>
    <property type="match status" value="1"/>
</dbReference>
<keyword evidence="3" id="KW-1133">Transmembrane helix</keyword>
<proteinExistence type="predicted"/>
<gene>
    <name evidence="6" type="ORF">TSYNT_6338</name>
</gene>
<keyword evidence="7" id="KW-1185">Reference proteome</keyword>
<dbReference type="OrthoDB" id="9767116at2"/>
<dbReference type="EMBL" id="DF977000">
    <property type="protein sequence ID" value="GAQ24953.1"/>
    <property type="molecule type" value="Genomic_DNA"/>
</dbReference>